<keyword evidence="4" id="KW-1185">Reference proteome</keyword>
<dbReference type="RefSeq" id="WP_315727395.1">
    <property type="nucleotide sequence ID" value="NZ_JAVUPU010000008.1"/>
</dbReference>
<dbReference type="SUPFAM" id="SSF82171">
    <property type="entry name" value="DPP6 N-terminal domain-like"/>
    <property type="match status" value="1"/>
</dbReference>
<protein>
    <submittedName>
        <fullName evidence="3">S9 family peptidase</fullName>
        <ecNumber evidence="3">3.4.-.-</ecNumber>
    </submittedName>
</protein>
<comment type="caution">
    <text evidence="3">The sequence shown here is derived from an EMBL/GenBank/DDBJ whole genome shotgun (WGS) entry which is preliminary data.</text>
</comment>
<dbReference type="PANTHER" id="PTHR42776">
    <property type="entry name" value="SERINE PEPTIDASE S9 FAMILY MEMBER"/>
    <property type="match status" value="1"/>
</dbReference>
<sequence>MVLPSVASADNEEAKKFGARATIEHASLSPDGALLAYLQPTKGQGSGLYVVPLDGSAKPALILRAEGDPERLGYCKWVAAARLVCNVYGITQIEGGHPAYISRLIAVDADGKNMKMLFDRGGAGQALGYKLFGGRVIDWLPDEDGKVLMMREFVPETSTATHLAQTDDGIGVVKVDTRNLSTTPVERPKNAIAEFIADGRGKVRIQGTTPINASGYQRGETRYAYRTSDSRDWKPLSIVTEAETSFNPYAVDPDLDVAYGLQKLDGRRAAYKVALDGSLKQELVFAHPDVDVDGFVHIGRRGRVIGVTYATDRREALYFDPELDKLATSLAKAIPDLPLIRFVDSTVDEKKLLIWAGSDTNPGRYYLFDRVAKQLRPLFDARAELENAQLAPVKAMTYRAADGTMIPAYLTLPPGKTSARGLPALVLPHGGPEARDEWGFDWLSQYFAARGFAVLQPNFRGSAGYGDTWFRKNGFQNWKTAIGDIDDGGRWLISEGVDPGKLAILGWSYGGYAALQSAVAEPGLFKAVIAVAPVTDLNMLKEERQIWSDYRVVGAYVGDGPHIEQGSPARHAGDIKAPVLMFHGSYDRNVGVYHSRVMADRLKDAGANSQYVEYPKLDHYLEDSDARIDMLARSDAFLRASLGLN</sequence>
<feature type="domain" description="Peptidase S9 prolyl oligopeptidase catalytic" evidence="2">
    <location>
        <begin position="438"/>
        <end position="643"/>
    </location>
</feature>
<dbReference type="Pfam" id="PF00326">
    <property type="entry name" value="Peptidase_S9"/>
    <property type="match status" value="1"/>
</dbReference>
<organism evidence="3 4">
    <name type="scientific">Sphingosinicella rhizophila</name>
    <dbReference type="NCBI Taxonomy" id="3050082"/>
    <lineage>
        <taxon>Bacteria</taxon>
        <taxon>Pseudomonadati</taxon>
        <taxon>Pseudomonadota</taxon>
        <taxon>Alphaproteobacteria</taxon>
        <taxon>Sphingomonadales</taxon>
        <taxon>Sphingosinicellaceae</taxon>
        <taxon>Sphingosinicella</taxon>
    </lineage>
</organism>
<dbReference type="EMBL" id="JAVUPU010000008">
    <property type="protein sequence ID" value="MDT9600296.1"/>
    <property type="molecule type" value="Genomic_DNA"/>
</dbReference>
<proteinExistence type="predicted"/>
<dbReference type="InterPro" id="IPR001375">
    <property type="entry name" value="Peptidase_S9_cat"/>
</dbReference>
<dbReference type="Proteomes" id="UP001259572">
    <property type="component" value="Unassembled WGS sequence"/>
</dbReference>
<reference evidence="3 4" key="1">
    <citation type="submission" date="2023-05" db="EMBL/GenBank/DDBJ databases">
        <authorList>
            <person name="Guo Y."/>
        </authorList>
    </citation>
    <scope>NUCLEOTIDE SEQUENCE [LARGE SCALE GENOMIC DNA]</scope>
    <source>
        <strain evidence="3 4">GR2756</strain>
    </source>
</reference>
<evidence type="ECO:0000256" key="1">
    <source>
        <dbReference type="ARBA" id="ARBA00022801"/>
    </source>
</evidence>
<dbReference type="EC" id="3.4.-.-" evidence="3"/>
<dbReference type="SUPFAM" id="SSF53474">
    <property type="entry name" value="alpha/beta-Hydrolases"/>
    <property type="match status" value="1"/>
</dbReference>
<evidence type="ECO:0000313" key="4">
    <source>
        <dbReference type="Proteomes" id="UP001259572"/>
    </source>
</evidence>
<dbReference type="InterPro" id="IPR029058">
    <property type="entry name" value="AB_hydrolase_fold"/>
</dbReference>
<dbReference type="PANTHER" id="PTHR42776:SF27">
    <property type="entry name" value="DIPEPTIDYL PEPTIDASE FAMILY MEMBER 6"/>
    <property type="match status" value="1"/>
</dbReference>
<dbReference type="GO" id="GO:0016787">
    <property type="term" value="F:hydrolase activity"/>
    <property type="evidence" value="ECO:0007669"/>
    <property type="project" value="UniProtKB-KW"/>
</dbReference>
<gene>
    <name evidence="3" type="ORF">RQX22_15155</name>
</gene>
<dbReference type="Gene3D" id="3.40.50.1820">
    <property type="entry name" value="alpha/beta hydrolase"/>
    <property type="match status" value="1"/>
</dbReference>
<evidence type="ECO:0000313" key="3">
    <source>
        <dbReference type="EMBL" id="MDT9600296.1"/>
    </source>
</evidence>
<keyword evidence="1 3" id="KW-0378">Hydrolase</keyword>
<accession>A0ABU3QA67</accession>
<name>A0ABU3QA67_9SPHN</name>
<evidence type="ECO:0000259" key="2">
    <source>
        <dbReference type="Pfam" id="PF00326"/>
    </source>
</evidence>